<keyword evidence="30" id="KW-1185">Reference proteome</keyword>
<dbReference type="InterPro" id="IPR007110">
    <property type="entry name" value="Ig-like_dom"/>
</dbReference>
<name>A0A8C6SXA5_9GOBI</name>
<comment type="catalytic activity">
    <reaction evidence="19">
        <text>L-tyrosyl-[protein] + ATP = O-phospho-L-tyrosyl-[protein] + ADP + H(+)</text>
        <dbReference type="Rhea" id="RHEA:10596"/>
        <dbReference type="Rhea" id="RHEA-COMP:10136"/>
        <dbReference type="Rhea" id="RHEA-COMP:20101"/>
        <dbReference type="ChEBI" id="CHEBI:15378"/>
        <dbReference type="ChEBI" id="CHEBI:30616"/>
        <dbReference type="ChEBI" id="CHEBI:46858"/>
        <dbReference type="ChEBI" id="CHEBI:61978"/>
        <dbReference type="ChEBI" id="CHEBI:456216"/>
        <dbReference type="EC" id="2.7.10.1"/>
    </reaction>
</comment>
<dbReference type="Gene3D" id="3.30.200.20">
    <property type="entry name" value="Phosphorylase Kinase, domain 1"/>
    <property type="match status" value="1"/>
</dbReference>
<sequence>MTAGVLLLLAAGVFCVSSALPAHVPCNEVTGFTPADLLNVSGHVTIYTGKILSIFLEDGHVCQWSRKEEMPILNGRYNLTTQPLSEVDSGEYTLWCQPQNNTPISMTVYLNVVTKPPTKPQLILNKMESKTSPWFKCITHGFPKPLIEWSSAKVVQNLCKNDGSVQSEISSIEYYQMGAMCCASNKAGRECSRLYDFDLTSTTIPSNVTLSPGQSLLMRCRLKSDSPKWHKDNKAVTKCSSEDINKTCFWYDKHLSIKMSYLSIPSINVDNRGTYTCRSGTRTKTVHVSVQVEGFLSVEMEESLIIPREHINSSCLQANVSYHPSIQKCFWETPDQKTKCITEAWVTKQKSVRLCGHLKTGEYKLYIEAGGRNESKFLSLCVADTPDFKITEDNNTYTVKTFSVVPANYTWMSCFNDSCETDSSWEIIAQTTERDLEVSCKKRIQSSLRRELVTGLYVRFCISNSVGHKCQKICHFALPPQPSTGNQYDENSALLKSCSIFLLLALTIVSILLLYFIKKKPKYEPQLQMIQMIGPNDNDYIYINFKDFAYDSKWEFPRENLELGKELGSGAFGMVLQATAYGINKPGVSQHVAVKMLKEKHQRVEKEALMSELKMLTHIGHHANIVNLLGACTDSGPIYLIFQYCHYGDLLNYLKNNSERYHKSVTDAFKKDRFSCLYHNLQNSKPAREIPTTVDNYVPMYSSTTRGQENITLLSLNSTGDSFEDPLMFESPDEEEDDLEALTFDDLLSFAYQVARGMEFLSSKNCIHRDLAARNVLVTKGRLAKIGDFGLARDIDNDSNYVVRGNVRLPVKWMAPESIFQGMYTMKSDVWAYGILLWEIFSLGVSPYPGMKVNHTFYAMIERGFKMESPYYATESVYDIMCKCWELDSCNRPSFSKLVSFMAAQLTEREEKLYHNMLDSNSTDYKNTTTILEISALIKQTESNTVSGNDYSQTNTTENEAAIHEFIDALPESGKEGILRCHPDLAGRDLQRGTLTLESREEQARAGLDALSSAEASLLAQLNHDYKKRFEFPFVICAKMNDKATILRQLSDALARIVQRRVHAG</sequence>
<dbReference type="SMART" id="SM00409">
    <property type="entry name" value="IG"/>
    <property type="match status" value="2"/>
</dbReference>
<accession>A0A8C6SXA5</accession>
<feature type="signal peptide" evidence="26">
    <location>
        <begin position="1"/>
        <end position="18"/>
    </location>
</feature>
<evidence type="ECO:0000256" key="12">
    <source>
        <dbReference type="ARBA" id="ARBA00022989"/>
    </source>
</evidence>
<dbReference type="PROSITE" id="PS50835">
    <property type="entry name" value="IG_LIKE"/>
    <property type="match status" value="1"/>
</dbReference>
<dbReference type="PROSITE" id="PS00109">
    <property type="entry name" value="PROTEIN_KINASE_TYR"/>
    <property type="match status" value="1"/>
</dbReference>
<evidence type="ECO:0000256" key="6">
    <source>
        <dbReference type="ARBA" id="ARBA00022679"/>
    </source>
</evidence>
<dbReference type="PANTHER" id="PTHR24416">
    <property type="entry name" value="TYROSINE-PROTEIN KINASE RECEPTOR"/>
    <property type="match status" value="1"/>
</dbReference>
<keyword evidence="22" id="KW-0479">Metal-binding</keyword>
<evidence type="ECO:0000256" key="20">
    <source>
        <dbReference type="PIRSR" id="PIRSR000615-1"/>
    </source>
</evidence>
<evidence type="ECO:0000256" key="5">
    <source>
        <dbReference type="ARBA" id="ARBA00022631"/>
    </source>
</evidence>
<dbReference type="InterPro" id="IPR001824">
    <property type="entry name" value="Tyr_kinase_rcpt_3_CS"/>
</dbReference>
<dbReference type="InterPro" id="IPR000719">
    <property type="entry name" value="Prot_kinase_dom"/>
</dbReference>
<dbReference type="PROSITE" id="PS00107">
    <property type="entry name" value="PROTEIN_KINASE_ATP"/>
    <property type="match status" value="1"/>
</dbReference>
<dbReference type="FunFam" id="3.30.200.20:FF:000366">
    <property type="entry name" value="receptor-type tyrosine-protein kinase FLT3"/>
    <property type="match status" value="1"/>
</dbReference>
<evidence type="ECO:0000259" key="28">
    <source>
        <dbReference type="PROSITE" id="PS50835"/>
    </source>
</evidence>
<evidence type="ECO:0000256" key="16">
    <source>
        <dbReference type="ARBA" id="ARBA00023170"/>
    </source>
</evidence>
<dbReference type="InterPro" id="IPR050122">
    <property type="entry name" value="RTK"/>
</dbReference>
<feature type="domain" description="Ig-like" evidence="28">
    <location>
        <begin position="199"/>
        <end position="287"/>
    </location>
</feature>
<keyword evidence="13" id="KW-0472">Membrane</keyword>
<feature type="binding site" evidence="22">
    <location>
        <position position="788"/>
    </location>
    <ligand>
        <name>Mg(2+)</name>
        <dbReference type="ChEBI" id="CHEBI:18420"/>
    </ligand>
</feature>
<keyword evidence="26" id="KW-0732">Signal</keyword>
<feature type="chain" id="PRO_5034945782" description="receptor protein-tyrosine kinase" evidence="26">
    <location>
        <begin position="19"/>
        <end position="1065"/>
    </location>
</feature>
<dbReference type="InterPro" id="IPR017441">
    <property type="entry name" value="Protein_kinase_ATP_BS"/>
</dbReference>
<evidence type="ECO:0000256" key="1">
    <source>
        <dbReference type="ARBA" id="ARBA00004251"/>
    </source>
</evidence>
<feature type="binding site" evidence="21 24">
    <location>
        <position position="595"/>
    </location>
    <ligand>
        <name>ATP</name>
        <dbReference type="ChEBI" id="CHEBI:30616"/>
    </ligand>
</feature>
<dbReference type="InterPro" id="IPR001245">
    <property type="entry name" value="Ser-Thr/Tyr_kinase_cat_dom"/>
</dbReference>
<dbReference type="GO" id="GO:0007169">
    <property type="term" value="P:cell surface receptor protein tyrosine kinase signaling pathway"/>
    <property type="evidence" value="ECO:0007669"/>
    <property type="project" value="InterPro"/>
</dbReference>
<dbReference type="InterPro" id="IPR013783">
    <property type="entry name" value="Ig-like_fold"/>
</dbReference>
<evidence type="ECO:0000256" key="15">
    <source>
        <dbReference type="ARBA" id="ARBA00023157"/>
    </source>
</evidence>
<proteinExistence type="inferred from homology"/>
<protein>
    <recommendedName>
        <fullName evidence="2">receptor protein-tyrosine kinase</fullName>
        <ecNumber evidence="2">2.7.10.1</ecNumber>
    </recommendedName>
</protein>
<evidence type="ECO:0000256" key="7">
    <source>
        <dbReference type="ARBA" id="ARBA00022692"/>
    </source>
</evidence>
<dbReference type="GO" id="GO:0046872">
    <property type="term" value="F:metal ion binding"/>
    <property type="evidence" value="ECO:0007669"/>
    <property type="project" value="UniProtKB-KW"/>
</dbReference>
<feature type="binding site" evidence="22">
    <location>
        <position position="775"/>
    </location>
    <ligand>
        <name>Mg(2+)</name>
        <dbReference type="ChEBI" id="CHEBI:18420"/>
    </ligand>
</feature>
<dbReference type="Proteomes" id="UP000694523">
    <property type="component" value="Unplaced"/>
</dbReference>
<keyword evidence="16 25" id="KW-0675">Receptor</keyword>
<keyword evidence="10 21" id="KW-0067">ATP-binding</keyword>
<dbReference type="GO" id="GO:0019838">
    <property type="term" value="F:growth factor binding"/>
    <property type="evidence" value="ECO:0007669"/>
    <property type="project" value="TreeGrafter"/>
</dbReference>
<evidence type="ECO:0000256" key="21">
    <source>
        <dbReference type="PIRSR" id="PIRSR000615-2"/>
    </source>
</evidence>
<evidence type="ECO:0000256" key="4">
    <source>
        <dbReference type="ARBA" id="ARBA00022553"/>
    </source>
</evidence>
<evidence type="ECO:0000256" key="19">
    <source>
        <dbReference type="ARBA" id="ARBA00051243"/>
    </source>
</evidence>
<comment type="subcellular location">
    <subcellularLocation>
        <location evidence="1">Cell membrane</location>
        <topology evidence="1">Single-pass type I membrane protein</topology>
    </subcellularLocation>
    <subcellularLocation>
        <location evidence="25">Membrane</location>
        <topology evidence="25">Single-pass type I membrane protein</topology>
    </subcellularLocation>
</comment>
<evidence type="ECO:0000256" key="2">
    <source>
        <dbReference type="ARBA" id="ARBA00011902"/>
    </source>
</evidence>
<dbReference type="Ensembl" id="ENSNMLT00000014189.1">
    <property type="protein sequence ID" value="ENSNMLP00000012569.1"/>
    <property type="gene ID" value="ENSNMLG00000008532.1"/>
</dbReference>
<feature type="binding site" evidence="22">
    <location>
        <position position="540"/>
    </location>
    <ligand>
        <name>Mg(2+)</name>
        <dbReference type="ChEBI" id="CHEBI:18420"/>
    </ligand>
</feature>
<organism evidence="29 30">
    <name type="scientific">Neogobius melanostomus</name>
    <name type="common">round goby</name>
    <dbReference type="NCBI Taxonomy" id="47308"/>
    <lineage>
        <taxon>Eukaryota</taxon>
        <taxon>Metazoa</taxon>
        <taxon>Chordata</taxon>
        <taxon>Craniata</taxon>
        <taxon>Vertebrata</taxon>
        <taxon>Euteleostomi</taxon>
        <taxon>Actinopterygii</taxon>
        <taxon>Neopterygii</taxon>
        <taxon>Teleostei</taxon>
        <taxon>Neoteleostei</taxon>
        <taxon>Acanthomorphata</taxon>
        <taxon>Gobiaria</taxon>
        <taxon>Gobiiformes</taxon>
        <taxon>Gobioidei</taxon>
        <taxon>Gobiidae</taxon>
        <taxon>Benthophilinae</taxon>
        <taxon>Neogobiini</taxon>
        <taxon>Neogobius</taxon>
    </lineage>
</organism>
<evidence type="ECO:0000256" key="26">
    <source>
        <dbReference type="SAM" id="SignalP"/>
    </source>
</evidence>
<feature type="binding site" evidence="21">
    <location>
        <position position="774"/>
    </location>
    <ligand>
        <name>ATP</name>
        <dbReference type="ChEBI" id="CHEBI:30616"/>
    </ligand>
</feature>
<dbReference type="GO" id="GO:0005886">
    <property type="term" value="C:plasma membrane"/>
    <property type="evidence" value="ECO:0007669"/>
    <property type="project" value="UniProtKB-SubCell"/>
</dbReference>
<keyword evidence="18 25" id="KW-0393">Immunoglobulin domain</keyword>
<keyword evidence="11" id="KW-0832">Ubl conjugation</keyword>
<comment type="similarity">
    <text evidence="25">Belongs to the protein kinase superfamily. Tyr protein kinase family. CSF-1/PDGF receptor subfamily.</text>
</comment>
<dbReference type="PROSITE" id="PS50011">
    <property type="entry name" value="PROTEIN_KINASE_DOM"/>
    <property type="match status" value="1"/>
</dbReference>
<dbReference type="InterPro" id="IPR036778">
    <property type="entry name" value="OHCU_decarboxylase_sf"/>
</dbReference>
<dbReference type="InterPro" id="IPR036179">
    <property type="entry name" value="Ig-like_dom_sf"/>
</dbReference>
<dbReference type="InterPro" id="IPR008266">
    <property type="entry name" value="Tyr_kinase_AS"/>
</dbReference>
<dbReference type="PIRSF" id="PIRSF000615">
    <property type="entry name" value="TyrPK_CSF1-R"/>
    <property type="match status" value="1"/>
</dbReference>
<evidence type="ECO:0000256" key="3">
    <source>
        <dbReference type="ARBA" id="ARBA00022475"/>
    </source>
</evidence>
<evidence type="ECO:0000256" key="17">
    <source>
        <dbReference type="ARBA" id="ARBA00023180"/>
    </source>
</evidence>
<evidence type="ECO:0000256" key="11">
    <source>
        <dbReference type="ARBA" id="ARBA00022843"/>
    </source>
</evidence>
<evidence type="ECO:0000259" key="27">
    <source>
        <dbReference type="PROSITE" id="PS50011"/>
    </source>
</evidence>
<dbReference type="InterPro" id="IPR020635">
    <property type="entry name" value="Tyr_kinase_cat_dom"/>
</dbReference>
<dbReference type="GO" id="GO:0004714">
    <property type="term" value="F:transmembrane receptor protein tyrosine kinase activity"/>
    <property type="evidence" value="ECO:0007669"/>
    <property type="project" value="UniProtKB-EC"/>
</dbReference>
<keyword evidence="7 25" id="KW-0812">Transmembrane</keyword>
<feature type="binding site" evidence="21">
    <location>
        <begin position="568"/>
        <end position="575"/>
    </location>
    <ligand>
        <name>ATP</name>
        <dbReference type="ChEBI" id="CHEBI:30616"/>
    </ligand>
</feature>
<keyword evidence="8 21" id="KW-0547">Nucleotide-binding</keyword>
<dbReference type="AlphaFoldDB" id="A0A8C6SXA5"/>
<dbReference type="InterPro" id="IPR018020">
    <property type="entry name" value="OHCU_decarboxylase"/>
</dbReference>
<dbReference type="PROSITE" id="PS00240">
    <property type="entry name" value="RECEPTOR_TYR_KIN_III"/>
    <property type="match status" value="1"/>
</dbReference>
<keyword evidence="5" id="KW-0659">Purine metabolism</keyword>
<feature type="site" description="Important for interaction with phosphotyrosine-binding proteins" evidence="23">
    <location>
        <position position="914"/>
    </location>
</feature>
<evidence type="ECO:0000256" key="25">
    <source>
        <dbReference type="RuleBase" id="RU000311"/>
    </source>
</evidence>
<dbReference type="GO" id="GO:0043235">
    <property type="term" value="C:receptor complex"/>
    <property type="evidence" value="ECO:0007669"/>
    <property type="project" value="TreeGrafter"/>
</dbReference>
<keyword evidence="15" id="KW-1015">Disulfide bond</keyword>
<dbReference type="GO" id="GO:0019221">
    <property type="term" value="P:cytokine-mediated signaling pathway"/>
    <property type="evidence" value="ECO:0007669"/>
    <property type="project" value="TreeGrafter"/>
</dbReference>
<evidence type="ECO:0000256" key="22">
    <source>
        <dbReference type="PIRSR" id="PIRSR000615-3"/>
    </source>
</evidence>
<dbReference type="GO" id="GO:0006144">
    <property type="term" value="P:purine nucleobase metabolic process"/>
    <property type="evidence" value="ECO:0007669"/>
    <property type="project" value="UniProtKB-KW"/>
</dbReference>
<reference evidence="29" key="1">
    <citation type="submission" date="2025-08" db="UniProtKB">
        <authorList>
            <consortium name="Ensembl"/>
        </authorList>
    </citation>
    <scope>IDENTIFICATION</scope>
</reference>
<dbReference type="SUPFAM" id="SSF48726">
    <property type="entry name" value="Immunoglobulin"/>
    <property type="match status" value="2"/>
</dbReference>
<dbReference type="Pfam" id="PF09349">
    <property type="entry name" value="OHCU_decarbox"/>
    <property type="match status" value="1"/>
</dbReference>
<evidence type="ECO:0000313" key="29">
    <source>
        <dbReference type="Ensembl" id="ENSNMLP00000012569.1"/>
    </source>
</evidence>
<keyword evidence="3" id="KW-1003">Cell membrane</keyword>
<evidence type="ECO:0000256" key="24">
    <source>
        <dbReference type="PROSITE-ProRule" id="PRU10141"/>
    </source>
</evidence>
<dbReference type="InterPro" id="IPR011009">
    <property type="entry name" value="Kinase-like_dom_sf"/>
</dbReference>
<dbReference type="SUPFAM" id="SSF56112">
    <property type="entry name" value="Protein kinase-like (PK-like)"/>
    <property type="match status" value="1"/>
</dbReference>
<dbReference type="Pfam" id="PF07714">
    <property type="entry name" value="PK_Tyr_Ser-Thr"/>
    <property type="match status" value="1"/>
</dbReference>
<evidence type="ECO:0000256" key="18">
    <source>
        <dbReference type="ARBA" id="ARBA00023319"/>
    </source>
</evidence>
<keyword evidence="9" id="KW-0418">Kinase</keyword>
<dbReference type="GO" id="GO:0005524">
    <property type="term" value="F:ATP binding"/>
    <property type="evidence" value="ECO:0007669"/>
    <property type="project" value="UniProtKB-UniRule"/>
</dbReference>
<evidence type="ECO:0000256" key="10">
    <source>
        <dbReference type="ARBA" id="ARBA00022840"/>
    </source>
</evidence>
<evidence type="ECO:0000256" key="13">
    <source>
        <dbReference type="ARBA" id="ARBA00023136"/>
    </source>
</evidence>
<evidence type="ECO:0000313" key="30">
    <source>
        <dbReference type="Proteomes" id="UP000694523"/>
    </source>
</evidence>
<dbReference type="GO" id="GO:0030183">
    <property type="term" value="P:B cell differentiation"/>
    <property type="evidence" value="ECO:0007669"/>
    <property type="project" value="TreeGrafter"/>
</dbReference>
<evidence type="ECO:0000256" key="14">
    <source>
        <dbReference type="ARBA" id="ARBA00023137"/>
    </source>
</evidence>
<dbReference type="Gene3D" id="1.10.510.10">
    <property type="entry name" value="Transferase(Phosphotransferase) domain 1"/>
    <property type="match status" value="1"/>
</dbReference>
<keyword evidence="12" id="KW-1133">Transmembrane helix</keyword>
<dbReference type="InterPro" id="IPR003599">
    <property type="entry name" value="Ig_sub"/>
</dbReference>
<dbReference type="PANTHER" id="PTHR24416:SF356">
    <property type="entry name" value="RECEPTOR-TYPE TYROSINE-PROTEIN KINASE FLT3"/>
    <property type="match status" value="1"/>
</dbReference>
<keyword evidence="22" id="KW-0460">Magnesium</keyword>
<dbReference type="SMART" id="SM00219">
    <property type="entry name" value="TyrKc"/>
    <property type="match status" value="1"/>
</dbReference>
<keyword evidence="14" id="KW-0829">Tyrosine-protein kinase</keyword>
<evidence type="ECO:0000256" key="9">
    <source>
        <dbReference type="ARBA" id="ARBA00022777"/>
    </source>
</evidence>
<keyword evidence="17" id="KW-0325">Glycoprotein</keyword>
<dbReference type="Gene3D" id="1.10.3330.10">
    <property type="entry name" value="Oxo-4-hydroxy-4-carboxy-5-ureidoimidazoline decarboxylase"/>
    <property type="match status" value="1"/>
</dbReference>
<dbReference type="Gene3D" id="2.60.40.10">
    <property type="entry name" value="Immunoglobulins"/>
    <property type="match status" value="1"/>
</dbReference>
<keyword evidence="4" id="KW-0597">Phosphoprotein</keyword>
<dbReference type="EC" id="2.7.10.1" evidence="2"/>
<dbReference type="FunFam" id="1.10.510.10:FF:000140">
    <property type="entry name" value="Platelet-derived growth factor receptor beta"/>
    <property type="match status" value="1"/>
</dbReference>
<dbReference type="SUPFAM" id="SSF158694">
    <property type="entry name" value="UraD-Like"/>
    <property type="match status" value="1"/>
</dbReference>
<keyword evidence="6" id="KW-0808">Transferase</keyword>
<evidence type="ECO:0000256" key="8">
    <source>
        <dbReference type="ARBA" id="ARBA00022741"/>
    </source>
</evidence>
<feature type="active site" description="Proton acceptor" evidence="20">
    <location>
        <position position="770"/>
    </location>
</feature>
<evidence type="ECO:0000256" key="23">
    <source>
        <dbReference type="PIRSR" id="PIRSR000615-4"/>
    </source>
</evidence>
<reference evidence="29" key="2">
    <citation type="submission" date="2025-09" db="UniProtKB">
        <authorList>
            <consortium name="Ensembl"/>
        </authorList>
    </citation>
    <scope>IDENTIFICATION</scope>
</reference>
<feature type="domain" description="Protein kinase" evidence="27">
    <location>
        <begin position="561"/>
        <end position="918"/>
    </location>
</feature>